<dbReference type="Proteomes" id="UP000193719">
    <property type="component" value="Unassembled WGS sequence"/>
</dbReference>
<dbReference type="STRING" id="1754191.A0A1Y1VMB2"/>
<dbReference type="Gene3D" id="3.30.1360.180">
    <property type="match status" value="1"/>
</dbReference>
<accession>A0A1Y1VMB2</accession>
<evidence type="ECO:0000313" key="1">
    <source>
        <dbReference type="EMBL" id="ORX60066.1"/>
    </source>
</evidence>
<sequence>MICRFSNPTRLLKPKHKHIDDNTVIIVSIDGFRNDFLERMEFTKKINKLSHIGNKAEFLKPSFPTSTFPNHYTIVTGLYPESHGIVSNTFYDKELNKTFNIRDNELIRIPEWWGGSPIWNEAEKNNIKSAVCMWVGSEVEINGMSPSYVVKFDPNTTLDEKLNTVSNWLKLPKEEKPRLILVYLPEVDKAAHNYGVNSDEVNLSLKLVDKFIYKLYKLINKNKHRDNTNLIILSDHGMADIKQNGQIYIEDIFDEEDNVEVISYIPHLYIKDDDKLNIDYIYEKMINASINNGHWMPFKRENILERFHYNNNKRISPVMGIAETGYSFTYKNRTLPVAMHGYDNEDDNMNAFFLGIGPVFSKYPGQTIPSFNNVEIFNLITTILNITENVSPNNGTVETMEMFTYYLNL</sequence>
<dbReference type="InterPro" id="IPR017850">
    <property type="entry name" value="Alkaline_phosphatase_core_sf"/>
</dbReference>
<dbReference type="CDD" id="cd16018">
    <property type="entry name" value="Enpp"/>
    <property type="match status" value="1"/>
</dbReference>
<dbReference type="GO" id="GO:0047429">
    <property type="term" value="F:nucleoside triphosphate diphosphatase activity"/>
    <property type="evidence" value="ECO:0007669"/>
    <property type="project" value="TreeGrafter"/>
</dbReference>
<dbReference type="GO" id="GO:0017111">
    <property type="term" value="F:ribonucleoside triphosphate phosphatase activity"/>
    <property type="evidence" value="ECO:0007669"/>
    <property type="project" value="TreeGrafter"/>
</dbReference>
<dbReference type="Pfam" id="PF01663">
    <property type="entry name" value="Phosphodiest"/>
    <property type="match status" value="1"/>
</dbReference>
<name>A0A1Y1VMB2_9FUNG</name>
<protein>
    <submittedName>
        <fullName evidence="1">Phosphodiest-domain-containing protein</fullName>
    </submittedName>
</protein>
<keyword evidence="2" id="KW-1185">Reference proteome</keyword>
<organism evidence="1 2">
    <name type="scientific">Piromyces finnis</name>
    <dbReference type="NCBI Taxonomy" id="1754191"/>
    <lineage>
        <taxon>Eukaryota</taxon>
        <taxon>Fungi</taxon>
        <taxon>Fungi incertae sedis</taxon>
        <taxon>Chytridiomycota</taxon>
        <taxon>Chytridiomycota incertae sedis</taxon>
        <taxon>Neocallimastigomycetes</taxon>
        <taxon>Neocallimastigales</taxon>
        <taxon>Neocallimastigaceae</taxon>
        <taxon>Piromyces</taxon>
    </lineage>
</organism>
<dbReference type="PANTHER" id="PTHR10151:SF120">
    <property type="entry name" value="BIS(5'-ADENOSYL)-TRIPHOSPHATASE"/>
    <property type="match status" value="1"/>
</dbReference>
<evidence type="ECO:0000313" key="2">
    <source>
        <dbReference type="Proteomes" id="UP000193719"/>
    </source>
</evidence>
<comment type="caution">
    <text evidence="1">The sequence shown here is derived from an EMBL/GenBank/DDBJ whole genome shotgun (WGS) entry which is preliminary data.</text>
</comment>
<dbReference type="SUPFAM" id="SSF53649">
    <property type="entry name" value="Alkaline phosphatase-like"/>
    <property type="match status" value="1"/>
</dbReference>
<dbReference type="EMBL" id="MCFH01000002">
    <property type="protein sequence ID" value="ORX60066.1"/>
    <property type="molecule type" value="Genomic_DNA"/>
</dbReference>
<reference evidence="1 2" key="1">
    <citation type="submission" date="2016-08" db="EMBL/GenBank/DDBJ databases">
        <title>Genomes of anaerobic fungi encode conserved fungal cellulosomes for biomass hydrolysis.</title>
        <authorList>
            <consortium name="DOE Joint Genome Institute"/>
            <person name="Haitjema C.H."/>
            <person name="Gilmore S.P."/>
            <person name="Henske J.K."/>
            <person name="Solomon K.V."/>
            <person name="De Groot R."/>
            <person name="Kuo A."/>
            <person name="Mondo S.J."/>
            <person name="Salamov A.A."/>
            <person name="Labutti K."/>
            <person name="Zhao Z."/>
            <person name="Chiniquy J."/>
            <person name="Barry K."/>
            <person name="Brewer H.M."/>
            <person name="Purvine S.O."/>
            <person name="Wright A.T."/>
            <person name="Boxma B."/>
            <person name="Van Alen T."/>
            <person name="Hackstein J.H."/>
            <person name="Baker S.E."/>
            <person name="Grigoriev I.V."/>
            <person name="O'Malley M.A."/>
        </authorList>
    </citation>
    <scope>NUCLEOTIDE SEQUENCE [LARGE SCALE GENOMIC DNA]</scope>
    <source>
        <strain evidence="2">finn</strain>
    </source>
</reference>
<dbReference type="PANTHER" id="PTHR10151">
    <property type="entry name" value="ECTONUCLEOTIDE PYROPHOSPHATASE/PHOSPHODIESTERASE"/>
    <property type="match status" value="1"/>
</dbReference>
<dbReference type="AlphaFoldDB" id="A0A1Y1VMB2"/>
<dbReference type="InterPro" id="IPR002591">
    <property type="entry name" value="Phosphodiest/P_Trfase"/>
</dbReference>
<dbReference type="OrthoDB" id="415411at2759"/>
<dbReference type="Gene3D" id="3.40.720.10">
    <property type="entry name" value="Alkaline Phosphatase, subunit A"/>
    <property type="match status" value="1"/>
</dbReference>
<gene>
    <name evidence="1" type="ORF">BCR36DRAFT_273991</name>
</gene>
<dbReference type="GO" id="GO:0009141">
    <property type="term" value="P:nucleoside triphosphate metabolic process"/>
    <property type="evidence" value="ECO:0007669"/>
    <property type="project" value="TreeGrafter"/>
</dbReference>
<proteinExistence type="predicted"/>
<reference evidence="1 2" key="2">
    <citation type="submission" date="2016-08" db="EMBL/GenBank/DDBJ databases">
        <title>Pervasive Adenine N6-methylation of Active Genes in Fungi.</title>
        <authorList>
            <consortium name="DOE Joint Genome Institute"/>
            <person name="Mondo S.J."/>
            <person name="Dannebaum R.O."/>
            <person name="Kuo R.C."/>
            <person name="Labutti K."/>
            <person name="Haridas S."/>
            <person name="Kuo A."/>
            <person name="Salamov A."/>
            <person name="Ahrendt S.R."/>
            <person name="Lipzen A."/>
            <person name="Sullivan W."/>
            <person name="Andreopoulos W.B."/>
            <person name="Clum A."/>
            <person name="Lindquist E."/>
            <person name="Daum C."/>
            <person name="Ramamoorthy G.K."/>
            <person name="Gryganskyi A."/>
            <person name="Culley D."/>
            <person name="Magnuson J.K."/>
            <person name="James T.Y."/>
            <person name="O'Malley M.A."/>
            <person name="Stajich J.E."/>
            <person name="Spatafora J.W."/>
            <person name="Visel A."/>
            <person name="Grigoriev I.V."/>
        </authorList>
    </citation>
    <scope>NUCLEOTIDE SEQUENCE [LARGE SCALE GENOMIC DNA]</scope>
    <source>
        <strain evidence="2">finn</strain>
    </source>
</reference>